<evidence type="ECO:0000313" key="7">
    <source>
        <dbReference type="Proteomes" id="UP000292052"/>
    </source>
</evidence>
<keyword evidence="7" id="KW-1185">Reference proteome</keyword>
<dbReference type="InterPro" id="IPR009072">
    <property type="entry name" value="Histone-fold"/>
</dbReference>
<dbReference type="GO" id="GO:0008622">
    <property type="term" value="C:epsilon DNA polymerase complex"/>
    <property type="evidence" value="ECO:0007669"/>
    <property type="project" value="TreeGrafter"/>
</dbReference>
<dbReference type="CDD" id="cd22928">
    <property type="entry name" value="HFD_POLE3_DPB4"/>
    <property type="match status" value="1"/>
</dbReference>
<dbReference type="GO" id="GO:0031490">
    <property type="term" value="F:chromatin DNA binding"/>
    <property type="evidence" value="ECO:0007669"/>
    <property type="project" value="TreeGrafter"/>
</dbReference>
<feature type="domain" description="Transcription factor CBF/NF-Y/archaeal histone" evidence="5">
    <location>
        <begin position="9"/>
        <end position="73"/>
    </location>
</feature>
<accession>A0A482VA29</accession>
<proteinExistence type="predicted"/>
<evidence type="ECO:0000256" key="2">
    <source>
        <dbReference type="ARBA" id="ARBA00023242"/>
    </source>
</evidence>
<evidence type="ECO:0000259" key="5">
    <source>
        <dbReference type="Pfam" id="PF00808"/>
    </source>
</evidence>
<dbReference type="PANTHER" id="PTHR46172">
    <property type="entry name" value="DNA POLYMERASE EPSILON SUBUNIT 3"/>
    <property type="match status" value="1"/>
</dbReference>
<dbReference type="SUPFAM" id="SSF47113">
    <property type="entry name" value="Histone-fold"/>
    <property type="match status" value="1"/>
</dbReference>
<protein>
    <recommendedName>
        <fullName evidence="3">DNA polymerase epsilon subunit 3</fullName>
    </recommendedName>
</protein>
<dbReference type="AlphaFoldDB" id="A0A482VA29"/>
<dbReference type="GO" id="GO:0046982">
    <property type="term" value="F:protein heterodimerization activity"/>
    <property type="evidence" value="ECO:0007669"/>
    <property type="project" value="InterPro"/>
</dbReference>
<dbReference type="Proteomes" id="UP000292052">
    <property type="component" value="Unassembled WGS sequence"/>
</dbReference>
<dbReference type="GO" id="GO:0031507">
    <property type="term" value="P:heterochromatin formation"/>
    <property type="evidence" value="ECO:0007669"/>
    <property type="project" value="TreeGrafter"/>
</dbReference>
<dbReference type="OrthoDB" id="1707486at2759"/>
<dbReference type="STRING" id="1661398.A0A482VA29"/>
<dbReference type="Gene3D" id="1.10.20.10">
    <property type="entry name" value="Histone, subunit A"/>
    <property type="match status" value="1"/>
</dbReference>
<dbReference type="Pfam" id="PF00808">
    <property type="entry name" value="CBFD_NFYB_HMF"/>
    <property type="match status" value="1"/>
</dbReference>
<evidence type="ECO:0000256" key="1">
    <source>
        <dbReference type="ARBA" id="ARBA00004123"/>
    </source>
</evidence>
<comment type="caution">
    <text evidence="6">The sequence shown here is derived from an EMBL/GenBank/DDBJ whole genome shotgun (WGS) entry which is preliminary data.</text>
</comment>
<dbReference type="InterPro" id="IPR051377">
    <property type="entry name" value="DNA_Pol-Epsilon_Subunit"/>
</dbReference>
<evidence type="ECO:0000256" key="4">
    <source>
        <dbReference type="SAM" id="MobiDB-lite"/>
    </source>
</evidence>
<comment type="subcellular location">
    <subcellularLocation>
        <location evidence="1">Nucleus</location>
    </subcellularLocation>
</comment>
<evidence type="ECO:0000313" key="6">
    <source>
        <dbReference type="EMBL" id="RZB40063.1"/>
    </source>
</evidence>
<dbReference type="GO" id="GO:0006974">
    <property type="term" value="P:DNA damage response"/>
    <property type="evidence" value="ECO:0007669"/>
    <property type="project" value="TreeGrafter"/>
</dbReference>
<evidence type="ECO:0000256" key="3">
    <source>
        <dbReference type="ARBA" id="ARBA00039793"/>
    </source>
</evidence>
<dbReference type="EMBL" id="QDEB01122747">
    <property type="protein sequence ID" value="RZB40063.1"/>
    <property type="molecule type" value="Genomic_DNA"/>
</dbReference>
<gene>
    <name evidence="6" type="ORF">BDFB_002741</name>
</gene>
<dbReference type="InterPro" id="IPR003958">
    <property type="entry name" value="CBFA_NFYB_domain"/>
</dbReference>
<keyword evidence="2" id="KW-0539">Nucleus</keyword>
<dbReference type="GO" id="GO:0006272">
    <property type="term" value="P:leading strand elongation"/>
    <property type="evidence" value="ECO:0007669"/>
    <property type="project" value="TreeGrafter"/>
</dbReference>
<feature type="compositionally biased region" description="Acidic residues" evidence="4">
    <location>
        <begin position="109"/>
        <end position="132"/>
    </location>
</feature>
<dbReference type="PANTHER" id="PTHR46172:SF1">
    <property type="entry name" value="DNA POLYMERASE EPSILON SUBUNIT 3"/>
    <property type="match status" value="1"/>
</dbReference>
<sequence length="132" mass="14882">MAEKLEDLNLPNLTVQKIIKDALPDGVNVGKDARSALSRATSIFVLYITSQASKEAQKANRKTLLGQDIIAALEELEFEEFVEPLQVMLKEFKDLKQKKNKTKKNSEGGDVEMTEEIEDEAVEEEENCETHE</sequence>
<organism evidence="6 7">
    <name type="scientific">Asbolus verrucosus</name>
    <name type="common">Desert ironclad beetle</name>
    <dbReference type="NCBI Taxonomy" id="1661398"/>
    <lineage>
        <taxon>Eukaryota</taxon>
        <taxon>Metazoa</taxon>
        <taxon>Ecdysozoa</taxon>
        <taxon>Arthropoda</taxon>
        <taxon>Hexapoda</taxon>
        <taxon>Insecta</taxon>
        <taxon>Pterygota</taxon>
        <taxon>Neoptera</taxon>
        <taxon>Endopterygota</taxon>
        <taxon>Coleoptera</taxon>
        <taxon>Polyphaga</taxon>
        <taxon>Cucujiformia</taxon>
        <taxon>Tenebrionidae</taxon>
        <taxon>Pimeliinae</taxon>
        <taxon>Asbolus</taxon>
    </lineage>
</organism>
<dbReference type="GO" id="GO:0008623">
    <property type="term" value="C:CHRAC"/>
    <property type="evidence" value="ECO:0007669"/>
    <property type="project" value="TreeGrafter"/>
</dbReference>
<reference evidence="6 7" key="1">
    <citation type="submission" date="2017-03" db="EMBL/GenBank/DDBJ databases">
        <title>Genome of the blue death feigning beetle - Asbolus verrucosus.</title>
        <authorList>
            <person name="Rider S.D."/>
        </authorList>
    </citation>
    <scope>NUCLEOTIDE SEQUENCE [LARGE SCALE GENOMIC DNA]</scope>
    <source>
        <strain evidence="6">Butters</strain>
        <tissue evidence="6">Head and leg muscle</tissue>
    </source>
</reference>
<feature type="region of interest" description="Disordered" evidence="4">
    <location>
        <begin position="98"/>
        <end position="132"/>
    </location>
</feature>
<name>A0A482VA29_ASBVE</name>